<dbReference type="HOGENOM" id="CLU_3113945_0_0_5"/>
<dbReference type="EMBL" id="CP000235">
    <property type="protein sequence ID" value="ABD43689.1"/>
    <property type="molecule type" value="Genomic_DNA"/>
</dbReference>
<sequence length="50" mass="5486">MMKTLVPESDLEEVVYGNNPAQTHTKAHLLKHARIHGVIMYASSASQALP</sequence>
<name>Q2GJI6_ANAPZ</name>
<dbReference type="KEGG" id="aph:APH_0890"/>
<dbReference type="AlphaFoldDB" id="Q2GJI6"/>
<reference evidence="1 2" key="1">
    <citation type="journal article" date="2006" name="PLoS Genet.">
        <title>Comparative genomics of emerging human ehrlichiosis agents.</title>
        <authorList>
            <person name="Dunning Hotopp J.C."/>
            <person name="Lin M."/>
            <person name="Madupu R."/>
            <person name="Crabtree J."/>
            <person name="Angiuoli S.V."/>
            <person name="Eisen J.A."/>
            <person name="Seshadri R."/>
            <person name="Ren Q."/>
            <person name="Wu M."/>
            <person name="Utterback T.R."/>
            <person name="Smith S."/>
            <person name="Lewis M."/>
            <person name="Khouri H."/>
            <person name="Zhang C."/>
            <person name="Niu H."/>
            <person name="Lin Q."/>
            <person name="Ohashi N."/>
            <person name="Zhi N."/>
            <person name="Nelson W."/>
            <person name="Brinkac L.M."/>
            <person name="Dodson R.J."/>
            <person name="Rosovitz M.J."/>
            <person name="Sundaram J."/>
            <person name="Daugherty S.C."/>
            <person name="Davidsen T."/>
            <person name="Durkin A.S."/>
            <person name="Gwinn M."/>
            <person name="Haft D.H."/>
            <person name="Selengut J.D."/>
            <person name="Sullivan S.A."/>
            <person name="Zafar N."/>
            <person name="Zhou L."/>
            <person name="Benahmed F."/>
            <person name="Forberger H."/>
            <person name="Halpin R."/>
            <person name="Mulligan S."/>
            <person name="Robinson J."/>
            <person name="White O."/>
            <person name="Rikihisa Y."/>
            <person name="Tettelin H."/>
        </authorList>
    </citation>
    <scope>NUCLEOTIDE SEQUENCE [LARGE SCALE GENOMIC DNA]</scope>
    <source>
        <strain evidence="1 2">HZ</strain>
    </source>
</reference>
<accession>Q2GJI6</accession>
<dbReference type="PaxDb" id="212042-APH_0890"/>
<gene>
    <name evidence="1" type="ordered locus">APH_0890</name>
</gene>
<dbReference type="Proteomes" id="UP000001943">
    <property type="component" value="Chromosome"/>
</dbReference>
<protein>
    <submittedName>
        <fullName evidence="1">Uncharacterized protein</fullName>
    </submittedName>
</protein>
<keyword evidence="2" id="KW-1185">Reference proteome</keyword>
<evidence type="ECO:0000313" key="2">
    <source>
        <dbReference type="Proteomes" id="UP000001943"/>
    </source>
</evidence>
<proteinExistence type="predicted"/>
<evidence type="ECO:0000313" key="1">
    <source>
        <dbReference type="EMBL" id="ABD43689.1"/>
    </source>
</evidence>
<organism evidence="1 2">
    <name type="scientific">Anaplasma phagocytophilum (strain HZ)</name>
    <dbReference type="NCBI Taxonomy" id="212042"/>
    <lineage>
        <taxon>Bacteria</taxon>
        <taxon>Pseudomonadati</taxon>
        <taxon>Pseudomonadota</taxon>
        <taxon>Alphaproteobacteria</taxon>
        <taxon>Rickettsiales</taxon>
        <taxon>Anaplasmataceae</taxon>
        <taxon>Anaplasma</taxon>
        <taxon>phagocytophilum group</taxon>
    </lineage>
</organism>
<dbReference type="EnsemblBacteria" id="ABD43689">
    <property type="protein sequence ID" value="ABD43689"/>
    <property type="gene ID" value="APH_0890"/>
</dbReference>